<evidence type="ECO:0000313" key="3">
    <source>
        <dbReference type="Proteomes" id="UP000242642"/>
    </source>
</evidence>
<keyword evidence="3" id="KW-1185">Reference proteome</keyword>
<dbReference type="AlphaFoldDB" id="A0A1I0AEV5"/>
<dbReference type="STRING" id="1123402.SAMN02583745_00926"/>
<dbReference type="Pfam" id="PF01547">
    <property type="entry name" value="SBP_bac_1"/>
    <property type="match status" value="1"/>
</dbReference>
<dbReference type="SUPFAM" id="SSF53850">
    <property type="entry name" value="Periplasmic binding protein-like II"/>
    <property type="match status" value="1"/>
</dbReference>
<protein>
    <submittedName>
        <fullName evidence="2">Iron(III) transport system substrate-binding protein</fullName>
    </submittedName>
</protein>
<dbReference type="RefSeq" id="WP_093318175.1">
    <property type="nucleotide sequence ID" value="NZ_FOHV01000005.1"/>
</dbReference>
<reference evidence="3" key="1">
    <citation type="submission" date="2016-10" db="EMBL/GenBank/DDBJ databases">
        <authorList>
            <person name="Varghese N."/>
            <person name="Submissions S."/>
        </authorList>
    </citation>
    <scope>NUCLEOTIDE SEQUENCE [LARGE SCALE GENOMIC DNA]</scope>
    <source>
        <strain evidence="3">DSM 18579</strain>
    </source>
</reference>
<name>A0A1I0AEV5_9GAMM</name>
<evidence type="ECO:0000256" key="1">
    <source>
        <dbReference type="ARBA" id="ARBA00022729"/>
    </source>
</evidence>
<sequence length="374" mass="41317">MTYSITYKSSFYQKSFSQLALLIGLSILPFAVFSAVPDGYPADYQKIIDDANEEGKVVIYATTDTKTVQPLIKDFNTLYPGIQVEYNDMNSTEIYNRFISEQAAGGASGDLVWNSSMDSGIKLATDFAMTYESPEVKHLPNWANYDNKAFGTTFEPVVIVYNKTLVPKDDVPRNLAELGKLIANNQETFKNKVTTYDIEKSAVGFMLAVQDNIHHPDYFGLMKDLGSANLVVQSSVGTMLERISSGEMLIGYNLLGPYAEIKAKTDPALGIVYSDEYTLIVSRVAFISEAGEHPNAAKLWLDYLLSARGQALIADSAQLGAIRDDIPGPNGSKAITERIPGQVKPIPIDDSLLAFLEQTKRLNFINQWRDATNK</sequence>
<proteinExistence type="predicted"/>
<organism evidence="2 3">
    <name type="scientific">Thorsellia anophelis DSM 18579</name>
    <dbReference type="NCBI Taxonomy" id="1123402"/>
    <lineage>
        <taxon>Bacteria</taxon>
        <taxon>Pseudomonadati</taxon>
        <taxon>Pseudomonadota</taxon>
        <taxon>Gammaproteobacteria</taxon>
        <taxon>Enterobacterales</taxon>
        <taxon>Thorselliaceae</taxon>
        <taxon>Thorsellia</taxon>
    </lineage>
</organism>
<dbReference type="OrthoDB" id="8673316at2"/>
<accession>A0A1I0AEV5</accession>
<dbReference type="GO" id="GO:0030288">
    <property type="term" value="C:outer membrane-bounded periplasmic space"/>
    <property type="evidence" value="ECO:0007669"/>
    <property type="project" value="TreeGrafter"/>
</dbReference>
<dbReference type="InterPro" id="IPR006059">
    <property type="entry name" value="SBP"/>
</dbReference>
<keyword evidence="1" id="KW-0732">Signal</keyword>
<dbReference type="EMBL" id="FOHV01000005">
    <property type="protein sequence ID" value="SES92782.1"/>
    <property type="molecule type" value="Genomic_DNA"/>
</dbReference>
<dbReference type="Proteomes" id="UP000242642">
    <property type="component" value="Unassembled WGS sequence"/>
</dbReference>
<evidence type="ECO:0000313" key="2">
    <source>
        <dbReference type="EMBL" id="SES92782.1"/>
    </source>
</evidence>
<gene>
    <name evidence="2" type="ORF">SAMN02583745_00926</name>
</gene>
<dbReference type="PANTHER" id="PTHR30006:SF25">
    <property type="entry name" value="PHOSPHOGLYCERATE TRANSPORT REGULATORY PROTEIN PGTC"/>
    <property type="match status" value="1"/>
</dbReference>
<dbReference type="PANTHER" id="PTHR30006">
    <property type="entry name" value="THIAMINE-BINDING PERIPLASMIC PROTEIN-RELATED"/>
    <property type="match status" value="1"/>
</dbReference>
<dbReference type="Gene3D" id="3.40.190.10">
    <property type="entry name" value="Periplasmic binding protein-like II"/>
    <property type="match status" value="2"/>
</dbReference>